<keyword evidence="2" id="KW-1185">Reference proteome</keyword>
<reference evidence="2" key="1">
    <citation type="journal article" date="2012" name="Science">
        <title>The Paleozoic origin of enzymatic lignin decomposition reconstructed from 31 fungal genomes.</title>
        <authorList>
            <person name="Floudas D."/>
            <person name="Binder M."/>
            <person name="Riley R."/>
            <person name="Barry K."/>
            <person name="Blanchette R.A."/>
            <person name="Henrissat B."/>
            <person name="Martinez A.T."/>
            <person name="Otillar R."/>
            <person name="Spatafora J.W."/>
            <person name="Yadav J.S."/>
            <person name="Aerts A."/>
            <person name="Benoit I."/>
            <person name="Boyd A."/>
            <person name="Carlson A."/>
            <person name="Copeland A."/>
            <person name="Coutinho P.M."/>
            <person name="de Vries R.P."/>
            <person name="Ferreira P."/>
            <person name="Findley K."/>
            <person name="Foster B."/>
            <person name="Gaskell J."/>
            <person name="Glotzer D."/>
            <person name="Gorecki P."/>
            <person name="Heitman J."/>
            <person name="Hesse C."/>
            <person name="Hori C."/>
            <person name="Igarashi K."/>
            <person name="Jurgens J.A."/>
            <person name="Kallen N."/>
            <person name="Kersten P."/>
            <person name="Kohler A."/>
            <person name="Kuees U."/>
            <person name="Kumar T.K.A."/>
            <person name="Kuo A."/>
            <person name="LaButti K."/>
            <person name="Larrondo L.F."/>
            <person name="Lindquist E."/>
            <person name="Ling A."/>
            <person name="Lombard V."/>
            <person name="Lucas S."/>
            <person name="Lundell T."/>
            <person name="Martin R."/>
            <person name="McLaughlin D.J."/>
            <person name="Morgenstern I."/>
            <person name="Morin E."/>
            <person name="Murat C."/>
            <person name="Nagy L.G."/>
            <person name="Nolan M."/>
            <person name="Ohm R.A."/>
            <person name="Patyshakuliyeva A."/>
            <person name="Rokas A."/>
            <person name="Ruiz-Duenas F.J."/>
            <person name="Sabat G."/>
            <person name="Salamov A."/>
            <person name="Samejima M."/>
            <person name="Schmutz J."/>
            <person name="Slot J.C."/>
            <person name="St John F."/>
            <person name="Stenlid J."/>
            <person name="Sun H."/>
            <person name="Sun S."/>
            <person name="Syed K."/>
            <person name="Tsang A."/>
            <person name="Wiebenga A."/>
            <person name="Young D."/>
            <person name="Pisabarro A."/>
            <person name="Eastwood D.C."/>
            <person name="Martin F."/>
            <person name="Cullen D."/>
            <person name="Grigoriev I.V."/>
            <person name="Hibbett D.S."/>
        </authorList>
    </citation>
    <scope>NUCLEOTIDE SEQUENCE [LARGE SCALE GENOMIC DNA]</scope>
    <source>
        <strain evidence="2">RWD-64-598 SS2</strain>
    </source>
</reference>
<gene>
    <name evidence="1" type="ORF">CONPUDRAFT_69625</name>
</gene>
<dbReference type="Proteomes" id="UP000053558">
    <property type="component" value="Unassembled WGS sequence"/>
</dbReference>
<dbReference type="RefSeq" id="XP_007762722.1">
    <property type="nucleotide sequence ID" value="XM_007764532.1"/>
</dbReference>
<dbReference type="KEGG" id="cput:CONPUDRAFT_69625"/>
<proteinExistence type="predicted"/>
<evidence type="ECO:0000313" key="1">
    <source>
        <dbReference type="EMBL" id="EIW87407.1"/>
    </source>
</evidence>
<sequence length="349" mass="38788">MTGAVLICLSSTPADIPELYDGDMLLSICSHDSQRFHRVGPTPPHTDIGTNEDIASAFRADGYHALKQCFVGPLRPYPERDSLHEYMRSPHGAIARRWEINPAHEARSVPFGVPSFVTISITFEDIEFHSTFEFVFVCALKFEGGNIYSSLCDRIWNLASADRRVHGFGHVVTAGIASQDRFLAPKKETLRATQRVLRCIRIHLFGDCASGTDGLNAALCSHAKSPLTFSFLLLVFFLLVDNYKCGVTAAALSSASTTNLHLRLEGDSVLPGMPPIMPNDVELAPQLCTRCRIFRFSVFLCRLWKKAVFGSMIRRYSILAVNVVGLNQMLAYACMLRSTRPNTITRDKV</sequence>
<name>A0A5M3N8C5_CONPW</name>
<dbReference type="EMBL" id="JH711573">
    <property type="protein sequence ID" value="EIW87407.1"/>
    <property type="molecule type" value="Genomic_DNA"/>
</dbReference>
<comment type="caution">
    <text evidence="1">The sequence shown here is derived from an EMBL/GenBank/DDBJ whole genome shotgun (WGS) entry which is preliminary data.</text>
</comment>
<evidence type="ECO:0000313" key="2">
    <source>
        <dbReference type="Proteomes" id="UP000053558"/>
    </source>
</evidence>
<accession>A0A5M3N8C5</accession>
<dbReference type="AlphaFoldDB" id="A0A5M3N8C5"/>
<protein>
    <submittedName>
        <fullName evidence="1">Uncharacterized protein</fullName>
    </submittedName>
</protein>
<dbReference type="GeneID" id="19208752"/>
<organism evidence="1 2">
    <name type="scientific">Coniophora puteana (strain RWD-64-598)</name>
    <name type="common">Brown rot fungus</name>
    <dbReference type="NCBI Taxonomy" id="741705"/>
    <lineage>
        <taxon>Eukaryota</taxon>
        <taxon>Fungi</taxon>
        <taxon>Dikarya</taxon>
        <taxon>Basidiomycota</taxon>
        <taxon>Agaricomycotina</taxon>
        <taxon>Agaricomycetes</taxon>
        <taxon>Agaricomycetidae</taxon>
        <taxon>Boletales</taxon>
        <taxon>Coniophorineae</taxon>
        <taxon>Coniophoraceae</taxon>
        <taxon>Coniophora</taxon>
    </lineage>
</organism>